<proteinExistence type="predicted"/>
<evidence type="ECO:0000313" key="1">
    <source>
        <dbReference type="EMBL" id="HCO24462.1"/>
    </source>
</evidence>
<dbReference type="EMBL" id="DQAY01000094">
    <property type="protein sequence ID" value="HCO24462.1"/>
    <property type="molecule type" value="Genomic_DNA"/>
</dbReference>
<organism evidence="1 2">
    <name type="scientific">Gimesia maris</name>
    <dbReference type="NCBI Taxonomy" id="122"/>
    <lineage>
        <taxon>Bacteria</taxon>
        <taxon>Pseudomonadati</taxon>
        <taxon>Planctomycetota</taxon>
        <taxon>Planctomycetia</taxon>
        <taxon>Planctomycetales</taxon>
        <taxon>Planctomycetaceae</taxon>
        <taxon>Gimesia</taxon>
    </lineage>
</organism>
<comment type="caution">
    <text evidence="1">The sequence shown here is derived from an EMBL/GenBank/DDBJ whole genome shotgun (WGS) entry which is preliminary data.</text>
</comment>
<name>A0A3D3R8Q0_9PLAN</name>
<dbReference type="AlphaFoldDB" id="A0A3D3R8Q0"/>
<gene>
    <name evidence="1" type="ORF">DIT97_16035</name>
</gene>
<protein>
    <submittedName>
        <fullName evidence="1">Uncharacterized protein</fullName>
    </submittedName>
</protein>
<reference evidence="1 2" key="1">
    <citation type="journal article" date="2018" name="Nat. Biotechnol.">
        <title>A standardized bacterial taxonomy based on genome phylogeny substantially revises the tree of life.</title>
        <authorList>
            <person name="Parks D.H."/>
            <person name="Chuvochina M."/>
            <person name="Waite D.W."/>
            <person name="Rinke C."/>
            <person name="Skarshewski A."/>
            <person name="Chaumeil P.A."/>
            <person name="Hugenholtz P."/>
        </authorList>
    </citation>
    <scope>NUCLEOTIDE SEQUENCE [LARGE SCALE GENOMIC DNA]</scope>
    <source>
        <strain evidence="1">UBA9375</strain>
    </source>
</reference>
<dbReference type="Proteomes" id="UP000263642">
    <property type="component" value="Unassembled WGS sequence"/>
</dbReference>
<accession>A0A3D3R8Q0</accession>
<sequence length="103" mass="11374">MGNQNLLFLRNNCATYVDLDQKKEFSLRNLRSGCSNILVAADGLLSVPCFSTGCICNYPLQTSFAMVHQPSVSQWTTDDPIDVKALRDEQTSLTPPIPLEPAK</sequence>
<evidence type="ECO:0000313" key="2">
    <source>
        <dbReference type="Proteomes" id="UP000263642"/>
    </source>
</evidence>